<name>A0A3P3QR07_9GAMM</name>
<dbReference type="AlphaFoldDB" id="A0A3P3QR07"/>
<dbReference type="EMBL" id="RRCF01000001">
    <property type="protein sequence ID" value="RRJ22949.1"/>
    <property type="molecule type" value="Genomic_DNA"/>
</dbReference>
<reference evidence="1 2" key="1">
    <citation type="submission" date="2018-11" db="EMBL/GenBank/DDBJ databases">
        <title>Draft genome analysis of Rheinheimera mesophila isolated from an industrial waste site.</title>
        <authorList>
            <person name="Yu Q."/>
            <person name="Qi Y."/>
            <person name="Zhang H."/>
            <person name="Lu Y."/>
            <person name="Pu J."/>
        </authorList>
    </citation>
    <scope>NUCLEOTIDE SEQUENCE [LARGE SCALE GENOMIC DNA]</scope>
    <source>
        <strain evidence="1 2">IITR13</strain>
    </source>
</reference>
<dbReference type="Proteomes" id="UP000276260">
    <property type="component" value="Unassembled WGS sequence"/>
</dbReference>
<gene>
    <name evidence="1" type="ORF">EIK76_02355</name>
</gene>
<organism evidence="1 2">
    <name type="scientific">Rheinheimera mesophila</name>
    <dbReference type="NCBI Taxonomy" id="1547515"/>
    <lineage>
        <taxon>Bacteria</taxon>
        <taxon>Pseudomonadati</taxon>
        <taxon>Pseudomonadota</taxon>
        <taxon>Gammaproteobacteria</taxon>
        <taxon>Chromatiales</taxon>
        <taxon>Chromatiaceae</taxon>
        <taxon>Rheinheimera</taxon>
    </lineage>
</organism>
<dbReference type="OrthoDB" id="5771260at2"/>
<keyword evidence="2" id="KW-1185">Reference proteome</keyword>
<protein>
    <submittedName>
        <fullName evidence="1">Uncharacterized protein</fullName>
    </submittedName>
</protein>
<proteinExistence type="predicted"/>
<sequence length="77" mass="8790">MMISIRNRILAFLDLAHCQYKVEGNTITTSSAVLAFTADHLSIRREGKPERLMPYEKLNMDKILFLLTAQADKTPTH</sequence>
<evidence type="ECO:0000313" key="1">
    <source>
        <dbReference type="EMBL" id="RRJ22949.1"/>
    </source>
</evidence>
<dbReference type="RefSeq" id="WP_046518745.1">
    <property type="nucleotide sequence ID" value="NZ_LAVS01000004.1"/>
</dbReference>
<evidence type="ECO:0000313" key="2">
    <source>
        <dbReference type="Proteomes" id="UP000276260"/>
    </source>
</evidence>
<comment type="caution">
    <text evidence="1">The sequence shown here is derived from an EMBL/GenBank/DDBJ whole genome shotgun (WGS) entry which is preliminary data.</text>
</comment>
<accession>A0A3P3QR07</accession>